<dbReference type="AlphaFoldDB" id="A0A3B0BU53"/>
<keyword evidence="2" id="KW-0812">Transmembrane</keyword>
<proteinExistence type="predicted"/>
<evidence type="ECO:0000313" key="4">
    <source>
        <dbReference type="Proteomes" id="UP000270343"/>
    </source>
</evidence>
<organism evidence="3 4">
    <name type="scientific">Streptomyces klenkii</name>
    <dbReference type="NCBI Taxonomy" id="1420899"/>
    <lineage>
        <taxon>Bacteria</taxon>
        <taxon>Bacillati</taxon>
        <taxon>Actinomycetota</taxon>
        <taxon>Actinomycetes</taxon>
        <taxon>Kitasatosporales</taxon>
        <taxon>Streptomycetaceae</taxon>
        <taxon>Streptomyces</taxon>
    </lineage>
</organism>
<feature type="transmembrane region" description="Helical" evidence="2">
    <location>
        <begin position="126"/>
        <end position="146"/>
    </location>
</feature>
<evidence type="ECO:0000256" key="2">
    <source>
        <dbReference type="SAM" id="Phobius"/>
    </source>
</evidence>
<feature type="compositionally biased region" description="Low complexity" evidence="1">
    <location>
        <begin position="208"/>
        <end position="226"/>
    </location>
</feature>
<dbReference type="OrthoDB" id="4221100at2"/>
<feature type="transmembrane region" description="Helical" evidence="2">
    <location>
        <begin position="6"/>
        <end position="26"/>
    </location>
</feature>
<evidence type="ECO:0000256" key="1">
    <source>
        <dbReference type="SAM" id="MobiDB-lite"/>
    </source>
</evidence>
<protein>
    <submittedName>
        <fullName evidence="3">DUF3592 domain-containing protein</fullName>
    </submittedName>
</protein>
<accession>A0A3B0BU53</accession>
<keyword evidence="2" id="KW-0472">Membrane</keyword>
<gene>
    <name evidence="3" type="ORF">D7231_04925</name>
</gene>
<feature type="compositionally biased region" description="Pro residues" evidence="1">
    <location>
        <begin position="165"/>
        <end position="202"/>
    </location>
</feature>
<dbReference type="RefSeq" id="WP_120753686.1">
    <property type="nucleotide sequence ID" value="NZ_RBAM01000002.1"/>
</dbReference>
<name>A0A3B0BU53_9ACTN</name>
<keyword evidence="4" id="KW-1185">Reference proteome</keyword>
<reference evidence="3 4" key="1">
    <citation type="journal article" date="2015" name="Antonie Van Leeuwenhoek">
        <title>Streptomyces klenkii sp. nov., isolated from deep marine sediment.</title>
        <authorList>
            <person name="Veyisoglu A."/>
            <person name="Sahin N."/>
        </authorList>
    </citation>
    <scope>NUCLEOTIDE SEQUENCE [LARGE SCALE GENOMIC DNA]</scope>
    <source>
        <strain evidence="3 4">KCTC 29202</strain>
    </source>
</reference>
<feature type="region of interest" description="Disordered" evidence="1">
    <location>
        <begin position="158"/>
        <end position="233"/>
    </location>
</feature>
<evidence type="ECO:0000313" key="3">
    <source>
        <dbReference type="EMBL" id="RKN76350.1"/>
    </source>
</evidence>
<comment type="caution">
    <text evidence="3">The sequence shown here is derived from an EMBL/GenBank/DDBJ whole genome shotgun (WGS) entry which is preliminary data.</text>
</comment>
<dbReference type="EMBL" id="RBAM01000002">
    <property type="protein sequence ID" value="RKN76350.1"/>
    <property type="molecule type" value="Genomic_DNA"/>
</dbReference>
<sequence>MLDFFVLTLPGLMAAAGIAGMVWAVVRMRRLRAAWRSGIEVPGRCLRLYATTTTRRQGTHRSSSTTLHHVYEFTAADGAHHRFEEAGGPATVIEGDAVTVRYPQGRPDRATALPPGDVRTWVGTGVLLAFLAVFVTGCVGFGVFYLTVFKPIGEKAEERVREPWRPPSAAPVTPPPATPSPVTPSPVAPPPAPSLPDGPPDDFPSGLPSGFPTGMPSGFPTGFPTGFPGGVSR</sequence>
<dbReference type="Proteomes" id="UP000270343">
    <property type="component" value="Unassembled WGS sequence"/>
</dbReference>
<keyword evidence="2" id="KW-1133">Transmembrane helix</keyword>